<protein>
    <submittedName>
        <fullName evidence="3">Uncharacterized protein</fullName>
    </submittedName>
</protein>
<name>A0ABD3M3P6_9STRA</name>
<evidence type="ECO:0000256" key="2">
    <source>
        <dbReference type="SAM" id="SignalP"/>
    </source>
</evidence>
<keyword evidence="4" id="KW-1185">Reference proteome</keyword>
<keyword evidence="2" id="KW-0732">Signal</keyword>
<accession>A0ABD3M3P6</accession>
<feature type="chain" id="PRO_5044796956" evidence="2">
    <location>
        <begin position="18"/>
        <end position="455"/>
    </location>
</feature>
<evidence type="ECO:0000313" key="4">
    <source>
        <dbReference type="Proteomes" id="UP001530293"/>
    </source>
</evidence>
<evidence type="ECO:0000256" key="1">
    <source>
        <dbReference type="SAM" id="MobiDB-lite"/>
    </source>
</evidence>
<dbReference type="AlphaFoldDB" id="A0ABD3M3P6"/>
<feature type="signal peptide" evidence="2">
    <location>
        <begin position="1"/>
        <end position="17"/>
    </location>
</feature>
<dbReference type="EMBL" id="JALLBG020000299">
    <property type="protein sequence ID" value="KAL3756666.1"/>
    <property type="molecule type" value="Genomic_DNA"/>
</dbReference>
<dbReference type="Proteomes" id="UP001530293">
    <property type="component" value="Unassembled WGS sequence"/>
</dbReference>
<feature type="region of interest" description="Disordered" evidence="1">
    <location>
        <begin position="242"/>
        <end position="263"/>
    </location>
</feature>
<proteinExistence type="predicted"/>
<evidence type="ECO:0000313" key="3">
    <source>
        <dbReference type="EMBL" id="KAL3756666.1"/>
    </source>
</evidence>
<feature type="compositionally biased region" description="Polar residues" evidence="1">
    <location>
        <begin position="55"/>
        <end position="65"/>
    </location>
</feature>
<sequence>MVRWVTIIWTVSSPCFAFLSSRHYHRWHAMPSITCRPSDADVHARVGRQHVPIVASSSTDNDGGNASSSEATSAQAQDIRLFLTQRTIQSFMFLLASTRDLHTVAWLDRFVQPITINNYWNEDVAHKPGAGDTFRENDKRLGSKLLNYHGLSALNTTMFPAWDTFFTSLLEQPDTVLKIHTPKDLGERAYSNFDIDIEPARLCARILSVREQLAREMTGDLKAIANMGQLIFNSYWENAKNRKDTKQTKTGNGNGNGRGGDSSPYGFDRPSTMYINFDPQDDAEFAPSPLRKGNFDLLYNLITQFAVMKLLQDEGGVVVGEDEVQNKCCQVYLSKFYNDRLLTHFVGLQWYGKGDDFIEELILGSPIMMPRSDAEKKDEKRNDSEISSAPLLVVEPMRIAEQILLRRDKIALEWMDIMQQTPSDHTSIRKMQLDRLTGVAGASPVSVVLLDDDFQ</sequence>
<feature type="region of interest" description="Disordered" evidence="1">
    <location>
        <begin position="53"/>
        <end position="72"/>
    </location>
</feature>
<comment type="caution">
    <text evidence="3">The sequence shown here is derived from an EMBL/GenBank/DDBJ whole genome shotgun (WGS) entry which is preliminary data.</text>
</comment>
<gene>
    <name evidence="3" type="ORF">ACHAWU_002569</name>
</gene>
<reference evidence="3 4" key="1">
    <citation type="submission" date="2024-10" db="EMBL/GenBank/DDBJ databases">
        <title>Updated reference genomes for cyclostephanoid diatoms.</title>
        <authorList>
            <person name="Roberts W.R."/>
            <person name="Alverson A.J."/>
        </authorList>
    </citation>
    <scope>NUCLEOTIDE SEQUENCE [LARGE SCALE GENOMIC DNA]</scope>
    <source>
        <strain evidence="3 4">AJA232-27</strain>
    </source>
</reference>
<organism evidence="3 4">
    <name type="scientific">Discostella pseudostelligera</name>
    <dbReference type="NCBI Taxonomy" id="259834"/>
    <lineage>
        <taxon>Eukaryota</taxon>
        <taxon>Sar</taxon>
        <taxon>Stramenopiles</taxon>
        <taxon>Ochrophyta</taxon>
        <taxon>Bacillariophyta</taxon>
        <taxon>Coscinodiscophyceae</taxon>
        <taxon>Thalassiosirophycidae</taxon>
        <taxon>Stephanodiscales</taxon>
        <taxon>Stephanodiscaceae</taxon>
        <taxon>Discostella</taxon>
    </lineage>
</organism>